<keyword evidence="2 4" id="KW-0863">Zinc-finger</keyword>
<evidence type="ECO:0000256" key="4">
    <source>
        <dbReference type="PROSITE-ProRule" id="PRU00472"/>
    </source>
</evidence>
<evidence type="ECO:0000256" key="3">
    <source>
        <dbReference type="ARBA" id="ARBA00022833"/>
    </source>
</evidence>
<evidence type="ECO:0000256" key="2">
    <source>
        <dbReference type="ARBA" id="ARBA00022771"/>
    </source>
</evidence>
<dbReference type="GO" id="GO:0003676">
    <property type="term" value="F:nucleic acid binding"/>
    <property type="evidence" value="ECO:0007669"/>
    <property type="project" value="InterPro"/>
</dbReference>
<dbReference type="GO" id="GO:0008270">
    <property type="term" value="F:zinc ion binding"/>
    <property type="evidence" value="ECO:0007669"/>
    <property type="project" value="UniProtKB-KW"/>
</dbReference>
<dbReference type="Pfam" id="PF01096">
    <property type="entry name" value="Zn_ribbon_TFIIS"/>
    <property type="match status" value="1"/>
</dbReference>
<dbReference type="OrthoDB" id="10056816at2759"/>
<evidence type="ECO:0000313" key="8">
    <source>
        <dbReference type="Proteomes" id="UP000054561"/>
    </source>
</evidence>
<feature type="compositionally biased region" description="Basic and acidic residues" evidence="5">
    <location>
        <begin position="63"/>
        <end position="77"/>
    </location>
</feature>
<keyword evidence="3" id="KW-0862">Zinc</keyword>
<keyword evidence="8" id="KW-1185">Reference proteome</keyword>
<dbReference type="GeneID" id="24267283"/>
<gene>
    <name evidence="7" type="ORF">AK88_01969</name>
</gene>
<dbReference type="Proteomes" id="UP000054561">
    <property type="component" value="Unassembled WGS sequence"/>
</dbReference>
<dbReference type="InterPro" id="IPR001222">
    <property type="entry name" value="Znf_TFIIS"/>
</dbReference>
<evidence type="ECO:0000256" key="1">
    <source>
        <dbReference type="ARBA" id="ARBA00022723"/>
    </source>
</evidence>
<evidence type="ECO:0000256" key="5">
    <source>
        <dbReference type="SAM" id="MobiDB-lite"/>
    </source>
</evidence>
<dbReference type="InterPro" id="IPR034004">
    <property type="entry name" value="Zn_ribbon_RPA12_C"/>
</dbReference>
<dbReference type="CDD" id="cd10507">
    <property type="entry name" value="Zn-ribbon_RPA12"/>
    <property type="match status" value="1"/>
</dbReference>
<feature type="domain" description="TFIIS-type" evidence="6">
    <location>
        <begin position="284"/>
        <end position="324"/>
    </location>
</feature>
<dbReference type="VEuPathDB" id="PlasmoDB:AK88_01969"/>
<evidence type="ECO:0000313" key="7">
    <source>
        <dbReference type="EMBL" id="KJP88353.1"/>
    </source>
</evidence>
<evidence type="ECO:0000259" key="6">
    <source>
        <dbReference type="PROSITE" id="PS51133"/>
    </source>
</evidence>
<feature type="compositionally biased region" description="Acidic residues" evidence="5">
    <location>
        <begin position="23"/>
        <end position="33"/>
    </location>
</feature>
<dbReference type="PROSITE" id="PS51133">
    <property type="entry name" value="ZF_TFIIS_2"/>
    <property type="match status" value="1"/>
</dbReference>
<dbReference type="SMART" id="SM00440">
    <property type="entry name" value="ZnF_C2C2"/>
    <property type="match status" value="1"/>
</dbReference>
<dbReference type="RefSeq" id="XP_012335027.1">
    <property type="nucleotide sequence ID" value="XM_012479604.1"/>
</dbReference>
<protein>
    <recommendedName>
        <fullName evidence="6">TFIIS-type domain-containing protein</fullName>
    </recommendedName>
</protein>
<organism evidence="7 8">
    <name type="scientific">Plasmodium fragile</name>
    <dbReference type="NCBI Taxonomy" id="5857"/>
    <lineage>
        <taxon>Eukaryota</taxon>
        <taxon>Sar</taxon>
        <taxon>Alveolata</taxon>
        <taxon>Apicomplexa</taxon>
        <taxon>Aconoidasida</taxon>
        <taxon>Haemosporida</taxon>
        <taxon>Plasmodiidae</taxon>
        <taxon>Plasmodium</taxon>
        <taxon>Plasmodium (Plasmodium)</taxon>
    </lineage>
</organism>
<keyword evidence="1" id="KW-0479">Metal-binding</keyword>
<dbReference type="EMBL" id="KQ001662">
    <property type="protein sequence ID" value="KJP88353.1"/>
    <property type="molecule type" value="Genomic_DNA"/>
</dbReference>
<sequence>MISEKRKHSKADQEGEDAHTDVDDPSYEMDEWGEVNMEEHQLDSHDEEEEQEERKRRKQERRRLKEEKKRLKEEAKKQPITARKKKSVRFEHEDVTNEQILNFFIQSYKNKISIEHDELCQVMTGKKFFDIERLAKNATEITHQSLMLKNIQKEQKNYCTQCGYMYNHDDYMYMYMKRFNASKFKQTSNCLSGKSLHSPFSGVMENAQFDNENSIKCIYCGAIIDTIEMYDHWDGKEKYIELNSYREKYIFDKNKKTYWKNKITSIEKNVSLFKEDQNQAYNITYEKCTDCGNDFLHFINIQTRSADEGSTIIYFCPNCKKQTTVNN</sequence>
<proteinExistence type="predicted"/>
<accession>A0A0D9QN49</accession>
<dbReference type="GO" id="GO:0006351">
    <property type="term" value="P:DNA-templated transcription"/>
    <property type="evidence" value="ECO:0007669"/>
    <property type="project" value="InterPro"/>
</dbReference>
<reference evidence="7 8" key="1">
    <citation type="submission" date="2014-03" db="EMBL/GenBank/DDBJ databases">
        <title>The Genome Sequence of Plasmodium fragile nilgiri.</title>
        <authorList>
            <consortium name="The Broad Institute Genomics Platform"/>
            <consortium name="The Broad Institute Genome Sequencing Center for Infectious Disease"/>
            <person name="Neafsey D."/>
            <person name="Duraisingh M."/>
            <person name="Young S.K."/>
            <person name="Zeng Q."/>
            <person name="Gargeya S."/>
            <person name="Abouelleil A."/>
            <person name="Alvarado L."/>
            <person name="Chapman S.B."/>
            <person name="Gainer-Dewar J."/>
            <person name="Goldberg J."/>
            <person name="Griggs A."/>
            <person name="Gujja S."/>
            <person name="Hansen M."/>
            <person name="Howarth C."/>
            <person name="Imamovic A."/>
            <person name="Larimer J."/>
            <person name="Pearson M."/>
            <person name="Poon T.W."/>
            <person name="Priest M."/>
            <person name="Roberts A."/>
            <person name="Saif S."/>
            <person name="Shea T."/>
            <person name="Sykes S."/>
            <person name="Wortman J."/>
            <person name="Nusbaum C."/>
            <person name="Birren B."/>
        </authorList>
    </citation>
    <scope>NUCLEOTIDE SEQUENCE [LARGE SCALE GENOMIC DNA]</scope>
    <source>
        <strain evidence="8">nilgiri</strain>
    </source>
</reference>
<dbReference type="OMA" id="PVLCENT"/>
<name>A0A0D9QN49_PLAFR</name>
<feature type="region of interest" description="Disordered" evidence="5">
    <location>
        <begin position="1"/>
        <end position="85"/>
    </location>
</feature>
<dbReference type="Gene3D" id="2.20.25.10">
    <property type="match status" value="1"/>
</dbReference>
<dbReference type="SUPFAM" id="SSF57783">
    <property type="entry name" value="Zinc beta-ribbon"/>
    <property type="match status" value="1"/>
</dbReference>
<dbReference type="AlphaFoldDB" id="A0A0D9QN49"/>
<feature type="compositionally biased region" description="Basic and acidic residues" evidence="5">
    <location>
        <begin position="10"/>
        <end position="22"/>
    </location>
</feature>